<dbReference type="SFLD" id="SFLDG01129">
    <property type="entry name" value="C1.5:_HAD__Beta-PGM__Phosphata"/>
    <property type="match status" value="1"/>
</dbReference>
<evidence type="ECO:0000313" key="1">
    <source>
        <dbReference type="EMBL" id="TBH73165.1"/>
    </source>
</evidence>
<protein>
    <submittedName>
        <fullName evidence="1">HAD family phosphatase</fullName>
    </submittedName>
</protein>
<evidence type="ECO:0000313" key="2">
    <source>
        <dbReference type="Proteomes" id="UP000293583"/>
    </source>
</evidence>
<reference evidence="1 2" key="1">
    <citation type="submission" date="2019-02" db="EMBL/GenBank/DDBJ databases">
        <title>Genome of a new Bacteroidetes strain.</title>
        <authorList>
            <person name="Pitt A."/>
        </authorList>
    </citation>
    <scope>NUCLEOTIDE SEQUENCE [LARGE SCALE GENOMIC DNA]</scope>
    <source>
        <strain evidence="1 2">103A-SOEBACH</strain>
    </source>
</reference>
<dbReference type="InterPro" id="IPR023198">
    <property type="entry name" value="PGP-like_dom2"/>
</dbReference>
<dbReference type="SFLD" id="SFLDS00003">
    <property type="entry name" value="Haloacid_Dehalogenase"/>
    <property type="match status" value="1"/>
</dbReference>
<dbReference type="Gene3D" id="1.10.150.240">
    <property type="entry name" value="Putative phosphatase, domain 2"/>
    <property type="match status" value="1"/>
</dbReference>
<dbReference type="AlphaFoldDB" id="A0A4V2IVQ0"/>
<comment type="caution">
    <text evidence="1">The sequence shown here is derived from an EMBL/GenBank/DDBJ whole genome shotgun (WGS) entry which is preliminary data.</text>
</comment>
<dbReference type="RefSeq" id="WP_130923296.1">
    <property type="nucleotide sequence ID" value="NZ_SEWY01000003.1"/>
</dbReference>
<dbReference type="Proteomes" id="UP000293583">
    <property type="component" value="Unassembled WGS sequence"/>
</dbReference>
<dbReference type="EMBL" id="SEWY01000003">
    <property type="protein sequence ID" value="TBH73165.1"/>
    <property type="molecule type" value="Genomic_DNA"/>
</dbReference>
<gene>
    <name evidence="1" type="ORF">EWU20_07255</name>
</gene>
<dbReference type="NCBIfam" id="TIGR01509">
    <property type="entry name" value="HAD-SF-IA-v3"/>
    <property type="match status" value="1"/>
</dbReference>
<keyword evidence="2" id="KW-1185">Reference proteome</keyword>
<dbReference type="Gene3D" id="3.40.50.1000">
    <property type="entry name" value="HAD superfamily/HAD-like"/>
    <property type="match status" value="1"/>
</dbReference>
<dbReference type="SUPFAM" id="SSF56784">
    <property type="entry name" value="HAD-like"/>
    <property type="match status" value="1"/>
</dbReference>
<dbReference type="PANTHER" id="PTHR43611:SF3">
    <property type="entry name" value="FLAVIN MONONUCLEOTIDE HYDROLASE 1, CHLOROPLATIC"/>
    <property type="match status" value="1"/>
</dbReference>
<dbReference type="PANTHER" id="PTHR43611">
    <property type="entry name" value="ALPHA-D-GLUCOSE 1-PHOSPHATE PHOSPHATASE"/>
    <property type="match status" value="1"/>
</dbReference>
<dbReference type="InterPro" id="IPR006439">
    <property type="entry name" value="HAD-SF_hydro_IA"/>
</dbReference>
<dbReference type="InterPro" id="IPR023214">
    <property type="entry name" value="HAD_sf"/>
</dbReference>
<organism evidence="1 2">
    <name type="scientific">Aquirufa antheringensis</name>
    <dbReference type="NCBI Taxonomy" id="2516559"/>
    <lineage>
        <taxon>Bacteria</taxon>
        <taxon>Pseudomonadati</taxon>
        <taxon>Bacteroidota</taxon>
        <taxon>Cytophagia</taxon>
        <taxon>Cytophagales</taxon>
        <taxon>Flectobacillaceae</taxon>
        <taxon>Aquirufa</taxon>
    </lineage>
</organism>
<proteinExistence type="predicted"/>
<accession>A0A4V2IVQ0</accession>
<name>A0A4V2IVQ0_9BACT</name>
<dbReference type="CDD" id="cd02603">
    <property type="entry name" value="HAD_sEH-N_like"/>
    <property type="match status" value="1"/>
</dbReference>
<dbReference type="InterPro" id="IPR036412">
    <property type="entry name" value="HAD-like_sf"/>
</dbReference>
<dbReference type="Pfam" id="PF00702">
    <property type="entry name" value="Hydrolase"/>
    <property type="match status" value="1"/>
</dbReference>
<dbReference type="OrthoDB" id="9797415at2"/>
<sequence length="210" mass="23666">MAAPKAIIFDLGNVLLSIDLSLTYEAFSAYSSFSSSEIASAIADHQLWVPYESGKQSDQEFRNFLRESLQLRISDEEFDEAFSALLLDFHAGVYEWIASLRSQFHLILLSNTSAIHAARFTKISLGPEGQNLFSLFHHVYYSFEMGVVKPDVTIYQQVLTEQGFSAEEVLFFDDNVANIKAAKSMGIDSFLIDPSRTYSQIQEILDTYVS</sequence>